<feature type="domain" description="Core-binding (CB)" evidence="7">
    <location>
        <begin position="72"/>
        <end position="157"/>
    </location>
</feature>
<dbReference type="PANTHER" id="PTHR30349:SF64">
    <property type="entry name" value="PROPHAGE INTEGRASE INTD-RELATED"/>
    <property type="match status" value="1"/>
</dbReference>
<dbReference type="Pfam" id="PF14659">
    <property type="entry name" value="Phage_int_SAM_3"/>
    <property type="match status" value="1"/>
</dbReference>
<keyword evidence="9" id="KW-1185">Reference proteome</keyword>
<dbReference type="EMBL" id="JACXJA010000006">
    <property type="protein sequence ID" value="MBD2861639.1"/>
    <property type="molecule type" value="Genomic_DNA"/>
</dbReference>
<gene>
    <name evidence="8" type="ORF">IDH45_06485</name>
</gene>
<reference evidence="8" key="1">
    <citation type="submission" date="2020-09" db="EMBL/GenBank/DDBJ databases">
        <title>A novel bacterium of genus Paenibacillus, isolated from South China Sea.</title>
        <authorList>
            <person name="Huang H."/>
            <person name="Mo K."/>
            <person name="Hu Y."/>
        </authorList>
    </citation>
    <scope>NUCLEOTIDE SEQUENCE</scope>
    <source>
        <strain evidence="8">IB182363</strain>
    </source>
</reference>
<dbReference type="InterPro" id="IPR044068">
    <property type="entry name" value="CB"/>
</dbReference>
<dbReference type="GO" id="GO:0003677">
    <property type="term" value="F:DNA binding"/>
    <property type="evidence" value="ECO:0007669"/>
    <property type="project" value="UniProtKB-UniRule"/>
</dbReference>
<comment type="similarity">
    <text evidence="1">Belongs to the 'phage' integrase family.</text>
</comment>
<dbReference type="InterPro" id="IPR002104">
    <property type="entry name" value="Integrase_catalytic"/>
</dbReference>
<evidence type="ECO:0000256" key="3">
    <source>
        <dbReference type="ARBA" id="ARBA00023125"/>
    </source>
</evidence>
<dbReference type="Proteomes" id="UP000639396">
    <property type="component" value="Unassembled WGS sequence"/>
</dbReference>
<dbReference type="RefSeq" id="WP_190925808.1">
    <property type="nucleotide sequence ID" value="NZ_JACXJA010000006.1"/>
</dbReference>
<dbReference type="CDD" id="cd01189">
    <property type="entry name" value="INT_ICEBs1_C_like"/>
    <property type="match status" value="1"/>
</dbReference>
<evidence type="ECO:0000256" key="5">
    <source>
        <dbReference type="PROSITE-ProRule" id="PRU01248"/>
    </source>
</evidence>
<sequence length="380" mass="43091">MAGTFRRRGCKCPPERKRCTCGAKWYYRYDITDPKTGKRKQKEIGGFRTKEEAQDAATRIQSELLNGTYVELKKKTVGEYLLDYVENTLKQEVAPNTYEQRLAFVENHIKPHIGAILLAELTPQQIQKFYNDLREKHSAGHVQNIGNLLNKAFNQAVRWNLIFRNPFSLVRKPSTSRKNTKIKVWTTEEQKQFLNFVAGSGPHWCYTMFLLALTSGLRKGELIGLQWGDVNTKDGMVTVKRTAVIANKELYLKDMPKTESSIRSIQLPPQTVKELKKWKVACPTNPLNLVFPSPKTNGILYPNSFDKRFDSFVKGAGVAKISSHGTRHTFATTLLANGVNAKVVQEMLGHATIKTTLDTYAHVLPNMQKDAAKQLSEVLF</sequence>
<organism evidence="8 9">
    <name type="scientific">Paenibacillus oceani</name>
    <dbReference type="NCBI Taxonomy" id="2772510"/>
    <lineage>
        <taxon>Bacteria</taxon>
        <taxon>Bacillati</taxon>
        <taxon>Bacillota</taxon>
        <taxon>Bacilli</taxon>
        <taxon>Bacillales</taxon>
        <taxon>Paenibacillaceae</taxon>
        <taxon>Paenibacillus</taxon>
    </lineage>
</organism>
<evidence type="ECO:0000313" key="8">
    <source>
        <dbReference type="EMBL" id="MBD2861639.1"/>
    </source>
</evidence>
<dbReference type="InterPro" id="IPR050090">
    <property type="entry name" value="Tyrosine_recombinase_XerCD"/>
</dbReference>
<dbReference type="GO" id="GO:0015074">
    <property type="term" value="P:DNA integration"/>
    <property type="evidence" value="ECO:0007669"/>
    <property type="project" value="UniProtKB-KW"/>
</dbReference>
<evidence type="ECO:0000313" key="9">
    <source>
        <dbReference type="Proteomes" id="UP000639396"/>
    </source>
</evidence>
<name>A0A927C6A6_9BACL</name>
<dbReference type="SUPFAM" id="SSF56349">
    <property type="entry name" value="DNA breaking-rejoining enzymes"/>
    <property type="match status" value="1"/>
</dbReference>
<keyword evidence="3 5" id="KW-0238">DNA-binding</keyword>
<protein>
    <submittedName>
        <fullName evidence="8">Site-specific integrase</fullName>
    </submittedName>
</protein>
<evidence type="ECO:0000259" key="6">
    <source>
        <dbReference type="PROSITE" id="PS51898"/>
    </source>
</evidence>
<feature type="domain" description="Tyr recombinase" evidence="6">
    <location>
        <begin position="180"/>
        <end position="373"/>
    </location>
</feature>
<dbReference type="InterPro" id="IPR028259">
    <property type="entry name" value="AP2-like_int_N"/>
</dbReference>
<evidence type="ECO:0000256" key="1">
    <source>
        <dbReference type="ARBA" id="ARBA00008857"/>
    </source>
</evidence>
<keyword evidence="2" id="KW-0229">DNA integration</keyword>
<dbReference type="Pfam" id="PF00589">
    <property type="entry name" value="Phage_integrase"/>
    <property type="match status" value="1"/>
</dbReference>
<dbReference type="Gene3D" id="1.10.443.10">
    <property type="entry name" value="Intergrase catalytic core"/>
    <property type="match status" value="1"/>
</dbReference>
<dbReference type="AlphaFoldDB" id="A0A927C6A6"/>
<dbReference type="Gene3D" id="1.10.150.130">
    <property type="match status" value="1"/>
</dbReference>
<dbReference type="PROSITE" id="PS51900">
    <property type="entry name" value="CB"/>
    <property type="match status" value="1"/>
</dbReference>
<evidence type="ECO:0000259" key="7">
    <source>
        <dbReference type="PROSITE" id="PS51900"/>
    </source>
</evidence>
<dbReference type="GO" id="GO:0006310">
    <property type="term" value="P:DNA recombination"/>
    <property type="evidence" value="ECO:0007669"/>
    <property type="project" value="UniProtKB-KW"/>
</dbReference>
<evidence type="ECO:0000256" key="4">
    <source>
        <dbReference type="ARBA" id="ARBA00023172"/>
    </source>
</evidence>
<proteinExistence type="inferred from homology"/>
<dbReference type="Pfam" id="PF14657">
    <property type="entry name" value="Arm-DNA-bind_4"/>
    <property type="match status" value="1"/>
</dbReference>
<dbReference type="InterPro" id="IPR004107">
    <property type="entry name" value="Integrase_SAM-like_N"/>
</dbReference>
<keyword evidence="4" id="KW-0233">DNA recombination</keyword>
<dbReference type="PANTHER" id="PTHR30349">
    <property type="entry name" value="PHAGE INTEGRASE-RELATED"/>
    <property type="match status" value="1"/>
</dbReference>
<accession>A0A927C6A6</accession>
<evidence type="ECO:0000256" key="2">
    <source>
        <dbReference type="ARBA" id="ARBA00022908"/>
    </source>
</evidence>
<dbReference type="InterPro" id="IPR010998">
    <property type="entry name" value="Integrase_recombinase_N"/>
</dbReference>
<dbReference type="InterPro" id="IPR011010">
    <property type="entry name" value="DNA_brk_join_enz"/>
</dbReference>
<dbReference type="InterPro" id="IPR013762">
    <property type="entry name" value="Integrase-like_cat_sf"/>
</dbReference>
<comment type="caution">
    <text evidence="8">The sequence shown here is derived from an EMBL/GenBank/DDBJ whole genome shotgun (WGS) entry which is preliminary data.</text>
</comment>
<dbReference type="PROSITE" id="PS51898">
    <property type="entry name" value="TYR_RECOMBINASE"/>
    <property type="match status" value="1"/>
</dbReference>